<evidence type="ECO:0000313" key="1">
    <source>
        <dbReference type="EMBL" id="SFD06432.1"/>
    </source>
</evidence>
<protein>
    <submittedName>
        <fullName evidence="1">Uncharacterized protein</fullName>
    </submittedName>
</protein>
<dbReference type="EMBL" id="FOMI01000003">
    <property type="protein sequence ID" value="SFD06432.1"/>
    <property type="molecule type" value="Genomic_DNA"/>
</dbReference>
<gene>
    <name evidence="1" type="ORF">SAMN04487987_103308</name>
</gene>
<evidence type="ECO:0000313" key="2">
    <source>
        <dbReference type="Proteomes" id="UP000199439"/>
    </source>
</evidence>
<organism evidence="1 2">
    <name type="scientific">Algibacter pectinivorans</name>
    <dbReference type="NCBI Taxonomy" id="870482"/>
    <lineage>
        <taxon>Bacteria</taxon>
        <taxon>Pseudomonadati</taxon>
        <taxon>Bacteroidota</taxon>
        <taxon>Flavobacteriia</taxon>
        <taxon>Flavobacteriales</taxon>
        <taxon>Flavobacteriaceae</taxon>
        <taxon>Algibacter</taxon>
    </lineage>
</organism>
<dbReference type="Proteomes" id="UP000199439">
    <property type="component" value="Unassembled WGS sequence"/>
</dbReference>
<dbReference type="AlphaFoldDB" id="A0A1I1PA19"/>
<name>A0A1I1PA19_9FLAO</name>
<reference evidence="2" key="1">
    <citation type="submission" date="2016-10" db="EMBL/GenBank/DDBJ databases">
        <authorList>
            <person name="Varghese N."/>
            <person name="Submissions S."/>
        </authorList>
    </citation>
    <scope>NUCLEOTIDE SEQUENCE [LARGE SCALE GENOMIC DNA]</scope>
    <source>
        <strain evidence="2">DSM 25730</strain>
    </source>
</reference>
<accession>A0A1I1PA19</accession>
<proteinExistence type="predicted"/>
<keyword evidence="2" id="KW-1185">Reference proteome</keyword>
<dbReference type="STRING" id="870482.SAMN04487987_103308"/>
<sequence length="300" mass="32630">MFSQVKIGDNPSLINSNSILELESSNKVLVITRLSESEINALTPLEGALVYNTDAQCVFAFDGLIWKNLCDEPNISVSATGPINNKVGDFWFNNATNLVSIWNGTQWLPININPRRGNGAPNTSIANPLAGDIYVDQNTGEIYSYNGTDWVSVNKDINANNGISINSNTLQLGGALITPTVITTNALNTLAIEGLQDVNFSNSSNSIVVVDNTSGVLKKVETSNLIRQQQVIVMANNGQAQFETPSEFADVDELEVYRNGARITFTRVNSTTIEVEPEATCYDGDEIRIVQLKLNPLNSN</sequence>